<dbReference type="Proteomes" id="UP000439123">
    <property type="component" value="Unassembled WGS sequence"/>
</dbReference>
<dbReference type="AlphaFoldDB" id="A0A653L8Q5"/>
<proteinExistence type="predicted"/>
<organism evidence="1 2">
    <name type="scientific">Aeromonas veronii</name>
    <dbReference type="NCBI Taxonomy" id="654"/>
    <lineage>
        <taxon>Bacteria</taxon>
        <taxon>Pseudomonadati</taxon>
        <taxon>Pseudomonadota</taxon>
        <taxon>Gammaproteobacteria</taxon>
        <taxon>Aeromonadales</taxon>
        <taxon>Aeromonadaceae</taxon>
        <taxon>Aeromonas</taxon>
    </lineage>
</organism>
<dbReference type="EMBL" id="CABWLC010000018">
    <property type="protein sequence ID" value="VXA87667.1"/>
    <property type="molecule type" value="Genomic_DNA"/>
</dbReference>
<sequence length="113" mass="13160">MFLVDLKTDYNSPISQHNRNIWQKCDAGRAGNSCNPTITAAGANSYLWHIKQVKDAANPLRNCYYDRHMRLRDIVPRTQQLIRYLVVLDQVSTWPVNKVEERLWPVEASIKSF</sequence>
<accession>A0A653L8Q5</accession>
<name>A0A653L8Q5_AERVE</name>
<evidence type="ECO:0000313" key="2">
    <source>
        <dbReference type="Proteomes" id="UP000439123"/>
    </source>
</evidence>
<evidence type="ECO:0000313" key="1">
    <source>
        <dbReference type="EMBL" id="VXA87667.1"/>
    </source>
</evidence>
<protein>
    <submittedName>
        <fullName evidence="1">Uncharacterized protein</fullName>
    </submittedName>
</protein>
<reference evidence="1 2" key="1">
    <citation type="submission" date="2019-10" db="EMBL/GenBank/DDBJ databases">
        <authorList>
            <person name="Karimi E."/>
        </authorList>
    </citation>
    <scope>NUCLEOTIDE SEQUENCE [LARGE SCALE GENOMIC DNA]</scope>
    <source>
        <strain evidence="1">Aeromonas sp. 8C</strain>
    </source>
</reference>
<gene>
    <name evidence="1" type="ORF">AERO8C_50306</name>
</gene>